<feature type="transmembrane region" description="Helical" evidence="1">
    <location>
        <begin position="12"/>
        <end position="32"/>
    </location>
</feature>
<dbReference type="AlphaFoldDB" id="A0A8D8IQM2"/>
<keyword evidence="1" id="KW-0812">Transmembrane</keyword>
<name>A0A8D8IQM2_CULPI</name>
<protein>
    <submittedName>
        <fullName evidence="2">(northern house mosquito) hypothetical protein</fullName>
    </submittedName>
</protein>
<feature type="transmembrane region" description="Helical" evidence="1">
    <location>
        <begin position="52"/>
        <end position="73"/>
    </location>
</feature>
<keyword evidence="1" id="KW-0472">Membrane</keyword>
<proteinExistence type="predicted"/>
<sequence>MLSNLRACSDGKFFSLAFFFLFSKKWIFLKIFLKFSVGVKFRCSSFTSGVQFWWIAFNVDWFLVPAVPVQLLLRWTSAAVKLFWRFFGSGGLEVFSQLMRRIVEITACFPRATIKALWNNTFRLYRVGPRSL</sequence>
<evidence type="ECO:0000256" key="1">
    <source>
        <dbReference type="SAM" id="Phobius"/>
    </source>
</evidence>
<evidence type="ECO:0000313" key="2">
    <source>
        <dbReference type="EMBL" id="CAG6556758.1"/>
    </source>
</evidence>
<dbReference type="EMBL" id="HBUE01151451">
    <property type="protein sequence ID" value="CAG6505459.1"/>
    <property type="molecule type" value="Transcribed_RNA"/>
</dbReference>
<keyword evidence="1" id="KW-1133">Transmembrane helix</keyword>
<organism evidence="2">
    <name type="scientific">Culex pipiens</name>
    <name type="common">House mosquito</name>
    <dbReference type="NCBI Taxonomy" id="7175"/>
    <lineage>
        <taxon>Eukaryota</taxon>
        <taxon>Metazoa</taxon>
        <taxon>Ecdysozoa</taxon>
        <taxon>Arthropoda</taxon>
        <taxon>Hexapoda</taxon>
        <taxon>Insecta</taxon>
        <taxon>Pterygota</taxon>
        <taxon>Neoptera</taxon>
        <taxon>Endopterygota</taxon>
        <taxon>Diptera</taxon>
        <taxon>Nematocera</taxon>
        <taxon>Culicoidea</taxon>
        <taxon>Culicidae</taxon>
        <taxon>Culicinae</taxon>
        <taxon>Culicini</taxon>
        <taxon>Culex</taxon>
        <taxon>Culex</taxon>
    </lineage>
</organism>
<dbReference type="EMBL" id="HBUE01256452">
    <property type="protein sequence ID" value="CAG6556758.1"/>
    <property type="molecule type" value="Transcribed_RNA"/>
</dbReference>
<reference evidence="2" key="1">
    <citation type="submission" date="2021-05" db="EMBL/GenBank/DDBJ databases">
        <authorList>
            <person name="Alioto T."/>
            <person name="Alioto T."/>
            <person name="Gomez Garrido J."/>
        </authorList>
    </citation>
    <scope>NUCLEOTIDE SEQUENCE</scope>
</reference>
<accession>A0A8D8IQM2</accession>